<feature type="compositionally biased region" description="Polar residues" evidence="1">
    <location>
        <begin position="53"/>
        <end position="63"/>
    </location>
</feature>
<organism evidence="2 3">
    <name type="scientific">Dibothriocephalus latus</name>
    <name type="common">Fish tapeworm</name>
    <name type="synonym">Diphyllobothrium latum</name>
    <dbReference type="NCBI Taxonomy" id="60516"/>
    <lineage>
        <taxon>Eukaryota</taxon>
        <taxon>Metazoa</taxon>
        <taxon>Spiralia</taxon>
        <taxon>Lophotrochozoa</taxon>
        <taxon>Platyhelminthes</taxon>
        <taxon>Cestoda</taxon>
        <taxon>Eucestoda</taxon>
        <taxon>Diphyllobothriidea</taxon>
        <taxon>Diphyllobothriidae</taxon>
        <taxon>Dibothriocephalus</taxon>
    </lineage>
</organism>
<evidence type="ECO:0000313" key="3">
    <source>
        <dbReference type="Proteomes" id="UP000281553"/>
    </source>
</evidence>
<accession>A0A3P7NUD0</accession>
<gene>
    <name evidence="2" type="ORF">DILT_LOCUS17929</name>
</gene>
<dbReference type="AlphaFoldDB" id="A0A3P7NUD0"/>
<dbReference type="OrthoDB" id="10638669at2759"/>
<sequence>MFGRRRSEMALSDSIFPQELKQLNESSTKESMCSVVNGADTPAIAQPTKGPVDSTQEPSRPDA</sequence>
<protein>
    <submittedName>
        <fullName evidence="2">Uncharacterized protein</fullName>
    </submittedName>
</protein>
<evidence type="ECO:0000313" key="2">
    <source>
        <dbReference type="EMBL" id="VDN39558.1"/>
    </source>
</evidence>
<proteinExistence type="predicted"/>
<feature type="region of interest" description="Disordered" evidence="1">
    <location>
        <begin position="24"/>
        <end position="63"/>
    </location>
</feature>
<evidence type="ECO:0000256" key="1">
    <source>
        <dbReference type="SAM" id="MobiDB-lite"/>
    </source>
</evidence>
<name>A0A3P7NUD0_DIBLA</name>
<keyword evidence="3" id="KW-1185">Reference proteome</keyword>
<dbReference type="Proteomes" id="UP000281553">
    <property type="component" value="Unassembled WGS sequence"/>
</dbReference>
<reference evidence="2 3" key="1">
    <citation type="submission" date="2018-11" db="EMBL/GenBank/DDBJ databases">
        <authorList>
            <consortium name="Pathogen Informatics"/>
        </authorList>
    </citation>
    <scope>NUCLEOTIDE SEQUENCE [LARGE SCALE GENOMIC DNA]</scope>
</reference>
<dbReference type="EMBL" id="UYRU01095885">
    <property type="protein sequence ID" value="VDN39558.1"/>
    <property type="molecule type" value="Genomic_DNA"/>
</dbReference>